<dbReference type="EMBL" id="JAYFUM010000021">
    <property type="protein sequence ID" value="MEA5140837.1"/>
    <property type="molecule type" value="Genomic_DNA"/>
</dbReference>
<evidence type="ECO:0000313" key="2">
    <source>
        <dbReference type="EMBL" id="MEA5140837.1"/>
    </source>
</evidence>
<name>A0ABU5QDW6_9BACT</name>
<keyword evidence="3" id="KW-1185">Reference proteome</keyword>
<comment type="caution">
    <text evidence="2">The sequence shown here is derived from an EMBL/GenBank/DDBJ whole genome shotgun (WGS) entry which is preliminary data.</text>
</comment>
<dbReference type="InterPro" id="IPR027395">
    <property type="entry name" value="WH_DNA-bd_dom"/>
</dbReference>
<dbReference type="RefSeq" id="WP_323297993.1">
    <property type="nucleotide sequence ID" value="NZ_JAYFUM010000021.1"/>
</dbReference>
<dbReference type="InterPro" id="IPR036388">
    <property type="entry name" value="WH-like_DNA-bd_sf"/>
</dbReference>
<dbReference type="InterPro" id="IPR036390">
    <property type="entry name" value="WH_DNA-bd_sf"/>
</dbReference>
<accession>A0ABU5QDW6</accession>
<proteinExistence type="predicted"/>
<dbReference type="SUPFAM" id="SSF46785">
    <property type="entry name" value="Winged helix' DNA-binding domain"/>
    <property type="match status" value="1"/>
</dbReference>
<feature type="domain" description="Winged helix DNA-binding" evidence="1">
    <location>
        <begin position="16"/>
        <end position="95"/>
    </location>
</feature>
<dbReference type="Proteomes" id="UP001302949">
    <property type="component" value="Unassembled WGS sequence"/>
</dbReference>
<dbReference type="Gene3D" id="1.10.10.10">
    <property type="entry name" value="Winged helix-like DNA-binding domain superfamily/Winged helix DNA-binding domain"/>
    <property type="match status" value="1"/>
</dbReference>
<sequence length="99" mass="11225">MQTIISNINKSFENRVRLGVMSILMVNDWVDFNEFKETLNVTDGNLASHITALEKEKYIQVRKAFIGKKPNTSFQATPEGKQAFQEHLNALEALIKGTL</sequence>
<dbReference type="Pfam" id="PF13601">
    <property type="entry name" value="HTH_34"/>
    <property type="match status" value="1"/>
</dbReference>
<dbReference type="PANTHER" id="PTHR37318:SF1">
    <property type="entry name" value="BSL7504 PROTEIN"/>
    <property type="match status" value="1"/>
</dbReference>
<evidence type="ECO:0000313" key="3">
    <source>
        <dbReference type="Proteomes" id="UP001302949"/>
    </source>
</evidence>
<reference evidence="2 3" key="1">
    <citation type="submission" date="2023-12" db="EMBL/GenBank/DDBJ databases">
        <title>Novel species of the genus Arcicella isolated from rivers.</title>
        <authorList>
            <person name="Lu H."/>
        </authorList>
    </citation>
    <scope>NUCLEOTIDE SEQUENCE [LARGE SCALE GENOMIC DNA]</scope>
    <source>
        <strain evidence="2 3">KCTC 23307</strain>
    </source>
</reference>
<organism evidence="2 3">
    <name type="scientific">Arcicella rigui</name>
    <dbReference type="NCBI Taxonomy" id="797020"/>
    <lineage>
        <taxon>Bacteria</taxon>
        <taxon>Pseudomonadati</taxon>
        <taxon>Bacteroidota</taxon>
        <taxon>Cytophagia</taxon>
        <taxon>Cytophagales</taxon>
        <taxon>Flectobacillaceae</taxon>
        <taxon>Arcicella</taxon>
    </lineage>
</organism>
<evidence type="ECO:0000259" key="1">
    <source>
        <dbReference type="Pfam" id="PF13601"/>
    </source>
</evidence>
<protein>
    <submittedName>
        <fullName evidence="2">Transcriptional regulator</fullName>
    </submittedName>
</protein>
<dbReference type="PANTHER" id="PTHR37318">
    <property type="entry name" value="BSL7504 PROTEIN"/>
    <property type="match status" value="1"/>
</dbReference>
<gene>
    <name evidence="2" type="ORF">VB248_16925</name>
</gene>